<organism evidence="2 3">
    <name type="scientific">Rhizopus azygosporus</name>
    <name type="common">Rhizopus microsporus var. azygosporus</name>
    <dbReference type="NCBI Taxonomy" id="86630"/>
    <lineage>
        <taxon>Eukaryota</taxon>
        <taxon>Fungi</taxon>
        <taxon>Fungi incertae sedis</taxon>
        <taxon>Mucoromycota</taxon>
        <taxon>Mucoromycotina</taxon>
        <taxon>Mucoromycetes</taxon>
        <taxon>Mucorales</taxon>
        <taxon>Mucorineae</taxon>
        <taxon>Rhizopodaceae</taxon>
        <taxon>Rhizopus</taxon>
    </lineage>
</organism>
<reference evidence="2 3" key="1">
    <citation type="journal article" date="2018" name="G3 (Bethesda)">
        <title>Phylogenetic and Phylogenomic Definition of Rhizopus Species.</title>
        <authorList>
            <person name="Gryganskyi A.P."/>
            <person name="Golan J."/>
            <person name="Dolatabadi S."/>
            <person name="Mondo S."/>
            <person name="Robb S."/>
            <person name="Idnurm A."/>
            <person name="Muszewska A."/>
            <person name="Steczkiewicz K."/>
            <person name="Masonjones S."/>
            <person name="Liao H.L."/>
            <person name="Gajdeczka M.T."/>
            <person name="Anike F."/>
            <person name="Vuek A."/>
            <person name="Anishchenko I.M."/>
            <person name="Voigt K."/>
            <person name="de Hoog G.S."/>
            <person name="Smith M.E."/>
            <person name="Heitman J."/>
            <person name="Vilgalys R."/>
            <person name="Stajich J.E."/>
        </authorList>
    </citation>
    <scope>NUCLEOTIDE SEQUENCE [LARGE SCALE GENOMIC DNA]</scope>
    <source>
        <strain evidence="2 3">CBS 357.93</strain>
    </source>
</reference>
<dbReference type="EMBL" id="PJQL01003220">
    <property type="protein sequence ID" value="RCH81930.1"/>
    <property type="molecule type" value="Genomic_DNA"/>
</dbReference>
<sequence length="83" mass="9407">MIKNIEAMVINYSRTPSNTMSNIKNGRKKSTIVKMANIDEYISTVISCPDSENEDESEDDETDDGLEDEKQDDQEDEEQEAGE</sequence>
<comment type="caution">
    <text evidence="2">The sequence shown here is derived from an EMBL/GenBank/DDBJ whole genome shotgun (WGS) entry which is preliminary data.</text>
</comment>
<gene>
    <name evidence="2" type="ORF">CU097_005846</name>
</gene>
<feature type="region of interest" description="Disordered" evidence="1">
    <location>
        <begin position="46"/>
        <end position="83"/>
    </location>
</feature>
<evidence type="ECO:0000256" key="1">
    <source>
        <dbReference type="SAM" id="MobiDB-lite"/>
    </source>
</evidence>
<dbReference type="Proteomes" id="UP000252139">
    <property type="component" value="Unassembled WGS sequence"/>
</dbReference>
<proteinExistence type="predicted"/>
<protein>
    <submittedName>
        <fullName evidence="2">Uncharacterized protein</fullName>
    </submittedName>
</protein>
<dbReference type="AlphaFoldDB" id="A0A367IW55"/>
<feature type="compositionally biased region" description="Acidic residues" evidence="1">
    <location>
        <begin position="51"/>
        <end position="83"/>
    </location>
</feature>
<name>A0A367IW55_RHIAZ</name>
<evidence type="ECO:0000313" key="3">
    <source>
        <dbReference type="Proteomes" id="UP000252139"/>
    </source>
</evidence>
<accession>A0A367IW55</accession>
<evidence type="ECO:0000313" key="2">
    <source>
        <dbReference type="EMBL" id="RCH81930.1"/>
    </source>
</evidence>
<dbReference type="OrthoDB" id="2251269at2759"/>
<keyword evidence="3" id="KW-1185">Reference proteome</keyword>